<protein>
    <submittedName>
        <fullName evidence="1">Uncharacterized protein</fullName>
    </submittedName>
</protein>
<sequence length="34" mass="3693">GLSQHSVHLDTHWYPGTATWYGEAEGDGSTGNNF</sequence>
<dbReference type="EMBL" id="ASHM01051390">
    <property type="protein sequence ID" value="PNX86520.1"/>
    <property type="molecule type" value="Genomic_DNA"/>
</dbReference>
<dbReference type="AlphaFoldDB" id="A0A2K3M6Y1"/>
<reference evidence="1 2" key="1">
    <citation type="journal article" date="2014" name="Am. J. Bot.">
        <title>Genome assembly and annotation for red clover (Trifolium pratense; Fabaceae).</title>
        <authorList>
            <person name="Istvanek J."/>
            <person name="Jaros M."/>
            <person name="Krenek A."/>
            <person name="Repkova J."/>
        </authorList>
    </citation>
    <scope>NUCLEOTIDE SEQUENCE [LARGE SCALE GENOMIC DNA]</scope>
    <source>
        <strain evidence="2">cv. Tatra</strain>
        <tissue evidence="1">Young leaves</tissue>
    </source>
</reference>
<organism evidence="1 2">
    <name type="scientific">Trifolium pratense</name>
    <name type="common">Red clover</name>
    <dbReference type="NCBI Taxonomy" id="57577"/>
    <lineage>
        <taxon>Eukaryota</taxon>
        <taxon>Viridiplantae</taxon>
        <taxon>Streptophyta</taxon>
        <taxon>Embryophyta</taxon>
        <taxon>Tracheophyta</taxon>
        <taxon>Spermatophyta</taxon>
        <taxon>Magnoliopsida</taxon>
        <taxon>eudicotyledons</taxon>
        <taxon>Gunneridae</taxon>
        <taxon>Pentapetalae</taxon>
        <taxon>rosids</taxon>
        <taxon>fabids</taxon>
        <taxon>Fabales</taxon>
        <taxon>Fabaceae</taxon>
        <taxon>Papilionoideae</taxon>
        <taxon>50 kb inversion clade</taxon>
        <taxon>NPAAA clade</taxon>
        <taxon>Hologalegina</taxon>
        <taxon>IRL clade</taxon>
        <taxon>Trifolieae</taxon>
        <taxon>Trifolium</taxon>
    </lineage>
</organism>
<feature type="non-terminal residue" evidence="1">
    <location>
        <position position="1"/>
    </location>
</feature>
<gene>
    <name evidence="1" type="ORF">L195_g042598</name>
</gene>
<proteinExistence type="predicted"/>
<evidence type="ECO:0000313" key="2">
    <source>
        <dbReference type="Proteomes" id="UP000236291"/>
    </source>
</evidence>
<evidence type="ECO:0000313" key="1">
    <source>
        <dbReference type="EMBL" id="PNX86520.1"/>
    </source>
</evidence>
<accession>A0A2K3M6Y1</accession>
<reference evidence="1 2" key="2">
    <citation type="journal article" date="2017" name="Front. Plant Sci.">
        <title>Gene Classification and Mining of Molecular Markers Useful in Red Clover (Trifolium pratense) Breeding.</title>
        <authorList>
            <person name="Istvanek J."/>
            <person name="Dluhosova J."/>
            <person name="Dluhos P."/>
            <person name="Patkova L."/>
            <person name="Nedelnik J."/>
            <person name="Repkova J."/>
        </authorList>
    </citation>
    <scope>NUCLEOTIDE SEQUENCE [LARGE SCALE GENOMIC DNA]</scope>
    <source>
        <strain evidence="2">cv. Tatra</strain>
        <tissue evidence="1">Young leaves</tissue>
    </source>
</reference>
<dbReference type="Proteomes" id="UP000236291">
    <property type="component" value="Unassembled WGS sequence"/>
</dbReference>
<name>A0A2K3M6Y1_TRIPR</name>
<comment type="caution">
    <text evidence="1">The sequence shown here is derived from an EMBL/GenBank/DDBJ whole genome shotgun (WGS) entry which is preliminary data.</text>
</comment>